<comment type="caution">
    <text evidence="3">The sequence shown here is derived from an EMBL/GenBank/DDBJ whole genome shotgun (WGS) entry which is preliminary data.</text>
</comment>
<evidence type="ECO:0000313" key="4">
    <source>
        <dbReference type="Proteomes" id="UP000317715"/>
    </source>
</evidence>
<proteinExistence type="predicted"/>
<name>A0A4Y3NAZ6_PAEAU</name>
<feature type="region of interest" description="Disordered" evidence="1">
    <location>
        <begin position="130"/>
        <end position="327"/>
    </location>
</feature>
<dbReference type="AlphaFoldDB" id="A0A4Y3NAZ6"/>
<feature type="compositionally biased region" description="Low complexity" evidence="1">
    <location>
        <begin position="194"/>
        <end position="206"/>
    </location>
</feature>
<keyword evidence="2" id="KW-0812">Transmembrane</keyword>
<accession>A0A4Y3NAZ6</accession>
<feature type="compositionally biased region" description="Polar residues" evidence="1">
    <location>
        <begin position="242"/>
        <end position="256"/>
    </location>
</feature>
<evidence type="ECO:0000256" key="1">
    <source>
        <dbReference type="SAM" id="MobiDB-lite"/>
    </source>
</evidence>
<gene>
    <name evidence="3" type="ORF">AAU01_18050</name>
</gene>
<keyword evidence="4" id="KW-1185">Reference proteome</keyword>
<dbReference type="Proteomes" id="UP000317715">
    <property type="component" value="Unassembled WGS sequence"/>
</dbReference>
<feature type="compositionally biased region" description="Polar residues" evidence="1">
    <location>
        <begin position="217"/>
        <end position="232"/>
    </location>
</feature>
<feature type="compositionally biased region" description="Basic and acidic residues" evidence="1">
    <location>
        <begin position="261"/>
        <end position="283"/>
    </location>
</feature>
<reference evidence="3 4" key="1">
    <citation type="submission" date="2019-06" db="EMBL/GenBank/DDBJ databases">
        <title>Whole genome shotgun sequence of Paenarthrobacter aurescens NBRC 12136.</title>
        <authorList>
            <person name="Hosoyama A."/>
            <person name="Uohara A."/>
            <person name="Ohji S."/>
            <person name="Ichikawa N."/>
        </authorList>
    </citation>
    <scope>NUCLEOTIDE SEQUENCE [LARGE SCALE GENOMIC DNA]</scope>
    <source>
        <strain evidence="3 4">NBRC 12136</strain>
    </source>
</reference>
<keyword evidence="2" id="KW-1133">Transmembrane helix</keyword>
<evidence type="ECO:0000256" key="2">
    <source>
        <dbReference type="SAM" id="Phobius"/>
    </source>
</evidence>
<evidence type="ECO:0000313" key="3">
    <source>
        <dbReference type="EMBL" id="GEB19050.1"/>
    </source>
</evidence>
<protein>
    <submittedName>
        <fullName evidence="3">Uncharacterized protein</fullName>
    </submittedName>
</protein>
<organism evidence="3 4">
    <name type="scientific">Paenarthrobacter aurescens</name>
    <name type="common">Arthrobacter aurescens</name>
    <dbReference type="NCBI Taxonomy" id="43663"/>
    <lineage>
        <taxon>Bacteria</taxon>
        <taxon>Bacillati</taxon>
        <taxon>Actinomycetota</taxon>
        <taxon>Actinomycetes</taxon>
        <taxon>Micrococcales</taxon>
        <taxon>Micrococcaceae</taxon>
        <taxon>Paenarthrobacter</taxon>
    </lineage>
</organism>
<feature type="compositionally biased region" description="Low complexity" evidence="1">
    <location>
        <begin position="162"/>
        <end position="179"/>
    </location>
</feature>
<feature type="transmembrane region" description="Helical" evidence="2">
    <location>
        <begin position="84"/>
        <end position="104"/>
    </location>
</feature>
<sequence>MSMTYRDSEREAIVDELLLDAAASTDDAGSTDSADETDVRQILLAIGSFADFAAPAPGAELSAMLDGPHDELSKRRWRHKHRTAVVSVAVVAAMGLGVSGVAAASSGFTRNPSFLDELLGNVRPQPAAAESVLPVPDAPRVTTEPAPVDPAAIPPAVPGETQAQATAEAQAALPSQAKAPNLVPAPANASDQSAPGPADIAPGPADSTPGPGHSNPGPAQSNPSAGKTTQSDALPGSLPPGNANQPNTAPNLTLSPQEKPGSGKEEKQQAIRPDASLHGDGKPAKTKPGSDGAKPGHLPRVPSNERADDKGQGSEDQLKQWLKRGDR</sequence>
<dbReference type="EMBL" id="BJMD01000009">
    <property type="protein sequence ID" value="GEB19050.1"/>
    <property type="molecule type" value="Genomic_DNA"/>
</dbReference>
<feature type="compositionally biased region" description="Basic and acidic residues" evidence="1">
    <location>
        <begin position="303"/>
        <end position="327"/>
    </location>
</feature>
<keyword evidence="2" id="KW-0472">Membrane</keyword>